<feature type="region of interest" description="Disordered" evidence="1">
    <location>
        <begin position="1"/>
        <end position="20"/>
    </location>
</feature>
<dbReference type="EMBL" id="QQNA01000039">
    <property type="protein sequence ID" value="RDG38864.1"/>
    <property type="molecule type" value="Genomic_DNA"/>
</dbReference>
<reference evidence="2 3" key="1">
    <citation type="submission" date="2018-07" db="EMBL/GenBank/DDBJ databases">
        <title>Streptomyces species from bats.</title>
        <authorList>
            <person name="Dunlap C."/>
        </authorList>
    </citation>
    <scope>NUCLEOTIDE SEQUENCE [LARGE SCALE GENOMIC DNA]</scope>
    <source>
        <strain evidence="2 3">AC230</strain>
    </source>
</reference>
<sequence>MLTATTGFYPRTGGDTGDSVMRSTARRGAAGILAMCGLLAGLTACADRTASASHFTTDENPAEVGGTLRFMTPGYPTTPDGKAALKKVVDTFHRTYPKVRVETDLASWAHLNEKVTTSIAAGDLPDVMVTGVGWIPPFASKGAFADLGSFGLTPKTLAERVRPGFVEPAVYDGKVYGVPSIGGAKVIAYRKSVFAAAGLDPDKPPTDLAELRAYAKKLTVRKNGRLERSGFDFWVNPTQHQYTQNFATFLKAAGGSFYDSRGRAAFDSPAGVRALEAMDGLMNSDRAQDFATASGDGSPMVLSGRAAMGFMGAYVDCDNKTGVGEKVCDDLGFFNITDKEQAMFMGGQIASISSRTELPGAAYQLLKVLTSPEAEADLAKLNLAIPAARTAEGSAVETSNPASEFAGRNTAHSAYSGGADNWLQLQDEFAPALDEALLRRRTPRQALDTLAGKAGSM</sequence>
<evidence type="ECO:0000313" key="2">
    <source>
        <dbReference type="EMBL" id="RDG38864.1"/>
    </source>
</evidence>
<keyword evidence="3" id="KW-1185">Reference proteome</keyword>
<dbReference type="InterPro" id="IPR006059">
    <property type="entry name" value="SBP"/>
</dbReference>
<comment type="caution">
    <text evidence="2">The sequence shown here is derived from an EMBL/GenBank/DDBJ whole genome shotgun (WGS) entry which is preliminary data.</text>
</comment>
<evidence type="ECO:0000256" key="1">
    <source>
        <dbReference type="SAM" id="MobiDB-lite"/>
    </source>
</evidence>
<evidence type="ECO:0000313" key="3">
    <source>
        <dbReference type="Proteomes" id="UP000253741"/>
    </source>
</evidence>
<gene>
    <name evidence="2" type="ORF">DVH02_06975</name>
</gene>
<dbReference type="InterPro" id="IPR050490">
    <property type="entry name" value="Bact_solute-bd_prot1"/>
</dbReference>
<dbReference type="PANTHER" id="PTHR43649:SF12">
    <property type="entry name" value="DIACETYLCHITOBIOSE BINDING PROTEIN DASA"/>
    <property type="match status" value="1"/>
</dbReference>
<dbReference type="Pfam" id="PF01547">
    <property type="entry name" value="SBP_bac_1"/>
    <property type="match status" value="1"/>
</dbReference>
<dbReference type="CDD" id="cd13585">
    <property type="entry name" value="PBP2_TMBP_like"/>
    <property type="match status" value="1"/>
</dbReference>
<dbReference type="AlphaFoldDB" id="A0A370BF30"/>
<organism evidence="2 3">
    <name type="scientific">Streptomyces corynorhini</name>
    <dbReference type="NCBI Taxonomy" id="2282652"/>
    <lineage>
        <taxon>Bacteria</taxon>
        <taxon>Bacillati</taxon>
        <taxon>Actinomycetota</taxon>
        <taxon>Actinomycetes</taxon>
        <taxon>Kitasatosporales</taxon>
        <taxon>Streptomycetaceae</taxon>
        <taxon>Streptomyces</taxon>
    </lineage>
</organism>
<proteinExistence type="predicted"/>
<dbReference type="Proteomes" id="UP000253741">
    <property type="component" value="Unassembled WGS sequence"/>
</dbReference>
<name>A0A370BF30_9ACTN</name>
<dbReference type="SUPFAM" id="SSF53850">
    <property type="entry name" value="Periplasmic binding protein-like II"/>
    <property type="match status" value="1"/>
</dbReference>
<protein>
    <submittedName>
        <fullName evidence="2">Sugar ABC transporter substrate-binding protein</fullName>
    </submittedName>
</protein>
<accession>A0A370BF30</accession>
<dbReference type="PANTHER" id="PTHR43649">
    <property type="entry name" value="ARABINOSE-BINDING PROTEIN-RELATED"/>
    <property type="match status" value="1"/>
</dbReference>
<dbReference type="Gene3D" id="3.40.190.10">
    <property type="entry name" value="Periplasmic binding protein-like II"/>
    <property type="match status" value="1"/>
</dbReference>